<evidence type="ECO:0000256" key="6">
    <source>
        <dbReference type="ARBA" id="ARBA00022741"/>
    </source>
</evidence>
<dbReference type="PANTHER" id="PTHR11609:SF5">
    <property type="entry name" value="PHOSPHORIBOSYLAMINOIMIDAZOLE CARBOXYLASE"/>
    <property type="match status" value="1"/>
</dbReference>
<dbReference type="InterPro" id="IPR033747">
    <property type="entry name" value="PurE_ClassI"/>
</dbReference>
<dbReference type="Pfam" id="PF22660">
    <property type="entry name" value="RS_preATP-grasp-like"/>
    <property type="match status" value="1"/>
</dbReference>
<proteinExistence type="inferred from homology"/>
<dbReference type="NCBIfam" id="TIGR01162">
    <property type="entry name" value="purE"/>
    <property type="match status" value="1"/>
</dbReference>
<feature type="domain" description="ATP-grasp" evidence="13">
    <location>
        <begin position="127"/>
        <end position="324"/>
    </location>
</feature>
<dbReference type="InterPro" id="IPR003135">
    <property type="entry name" value="ATP-grasp_carboxylate-amine"/>
</dbReference>
<organism evidence="14 15">
    <name type="scientific">Dichotomopilus funicola</name>
    <dbReference type="NCBI Taxonomy" id="1934379"/>
    <lineage>
        <taxon>Eukaryota</taxon>
        <taxon>Fungi</taxon>
        <taxon>Dikarya</taxon>
        <taxon>Ascomycota</taxon>
        <taxon>Pezizomycotina</taxon>
        <taxon>Sordariomycetes</taxon>
        <taxon>Sordariomycetidae</taxon>
        <taxon>Sordariales</taxon>
        <taxon>Chaetomiaceae</taxon>
        <taxon>Dichotomopilus</taxon>
    </lineage>
</organism>
<evidence type="ECO:0000256" key="10">
    <source>
        <dbReference type="ARBA" id="ARBA00023239"/>
    </source>
</evidence>
<feature type="compositionally biased region" description="Low complexity" evidence="12">
    <location>
        <begin position="434"/>
        <end position="447"/>
    </location>
</feature>
<dbReference type="InterPro" id="IPR011761">
    <property type="entry name" value="ATP-grasp"/>
</dbReference>
<dbReference type="GO" id="GO:0005524">
    <property type="term" value="F:ATP binding"/>
    <property type="evidence" value="ECO:0007669"/>
    <property type="project" value="UniProtKB-UniRule"/>
</dbReference>
<comment type="caution">
    <text evidence="14">The sequence shown here is derived from an EMBL/GenBank/DDBJ whole genome shotgun (WGS) entry which is preliminary data.</text>
</comment>
<dbReference type="Proteomes" id="UP001302676">
    <property type="component" value="Unassembled WGS sequence"/>
</dbReference>
<dbReference type="SUPFAM" id="SSF52440">
    <property type="entry name" value="PreATP-grasp domain"/>
    <property type="match status" value="1"/>
</dbReference>
<evidence type="ECO:0000256" key="2">
    <source>
        <dbReference type="ARBA" id="ARBA00004747"/>
    </source>
</evidence>
<dbReference type="EMBL" id="MU853609">
    <property type="protein sequence ID" value="KAK4141575.1"/>
    <property type="molecule type" value="Genomic_DNA"/>
</dbReference>
<dbReference type="RefSeq" id="XP_062634946.1">
    <property type="nucleotide sequence ID" value="XM_062781534.1"/>
</dbReference>
<dbReference type="PANTHER" id="PTHR11609">
    <property type="entry name" value="PURINE BIOSYNTHESIS PROTEIN 6/7, PUR6/7"/>
    <property type="match status" value="1"/>
</dbReference>
<name>A0AAN6ZJI3_9PEZI</name>
<dbReference type="InterPro" id="IPR016301">
    <property type="entry name" value="Ade2_fungi/plant"/>
</dbReference>
<dbReference type="SMART" id="SM01001">
    <property type="entry name" value="AIRC"/>
    <property type="match status" value="1"/>
</dbReference>
<dbReference type="Pfam" id="PF00731">
    <property type="entry name" value="AIRC"/>
    <property type="match status" value="1"/>
</dbReference>
<dbReference type="Pfam" id="PF17769">
    <property type="entry name" value="PurK_C"/>
    <property type="match status" value="1"/>
</dbReference>
<reference evidence="14" key="1">
    <citation type="journal article" date="2023" name="Mol. Phylogenet. Evol.">
        <title>Genome-scale phylogeny and comparative genomics of the fungal order Sordariales.</title>
        <authorList>
            <person name="Hensen N."/>
            <person name="Bonometti L."/>
            <person name="Westerberg I."/>
            <person name="Brannstrom I.O."/>
            <person name="Guillou S."/>
            <person name="Cros-Aarteil S."/>
            <person name="Calhoun S."/>
            <person name="Haridas S."/>
            <person name="Kuo A."/>
            <person name="Mondo S."/>
            <person name="Pangilinan J."/>
            <person name="Riley R."/>
            <person name="LaButti K."/>
            <person name="Andreopoulos B."/>
            <person name="Lipzen A."/>
            <person name="Chen C."/>
            <person name="Yan M."/>
            <person name="Daum C."/>
            <person name="Ng V."/>
            <person name="Clum A."/>
            <person name="Steindorff A."/>
            <person name="Ohm R.A."/>
            <person name="Martin F."/>
            <person name="Silar P."/>
            <person name="Natvig D.O."/>
            <person name="Lalanne C."/>
            <person name="Gautier V."/>
            <person name="Ament-Velasquez S.L."/>
            <person name="Kruys A."/>
            <person name="Hutchinson M.I."/>
            <person name="Powell A.J."/>
            <person name="Barry K."/>
            <person name="Miller A.N."/>
            <person name="Grigoriev I.V."/>
            <person name="Debuchy R."/>
            <person name="Gladieux P."/>
            <person name="Hiltunen Thoren M."/>
            <person name="Johannesson H."/>
        </authorList>
    </citation>
    <scope>NUCLEOTIDE SEQUENCE</scope>
    <source>
        <strain evidence="14">CBS 141.50</strain>
    </source>
</reference>
<keyword evidence="6 11" id="KW-0547">Nucleotide-binding</keyword>
<gene>
    <name evidence="14" type="ORF">C8A04DRAFT_30815</name>
</gene>
<dbReference type="GeneID" id="87818147"/>
<feature type="region of interest" description="Disordered" evidence="12">
    <location>
        <begin position="420"/>
        <end position="447"/>
    </location>
</feature>
<dbReference type="InterPro" id="IPR054350">
    <property type="entry name" value="PurT/PurK_preATP-grasp"/>
</dbReference>
<dbReference type="InterPro" id="IPR000031">
    <property type="entry name" value="PurE_dom"/>
</dbReference>
<dbReference type="Gene3D" id="3.30.1490.20">
    <property type="entry name" value="ATP-grasp fold, A domain"/>
    <property type="match status" value="1"/>
</dbReference>
<dbReference type="PIRSF" id="PIRSF001340">
    <property type="entry name" value="AIR_carboxylase"/>
    <property type="match status" value="1"/>
</dbReference>
<accession>A0AAN6ZJI3</accession>
<keyword evidence="15" id="KW-1185">Reference proteome</keyword>
<dbReference type="PROSITE" id="PS50975">
    <property type="entry name" value="ATP_GRASP"/>
    <property type="match status" value="1"/>
</dbReference>
<keyword evidence="8 11" id="KW-0210">Decarboxylase</keyword>
<evidence type="ECO:0000256" key="3">
    <source>
        <dbReference type="ARBA" id="ARBA00006114"/>
    </source>
</evidence>
<dbReference type="InterPro" id="IPR040686">
    <property type="entry name" value="PurK_C"/>
</dbReference>
<dbReference type="EC" id="4.1.1.21" evidence="4 11"/>
<keyword evidence="10 11" id="KW-0456">Lyase</keyword>
<dbReference type="GO" id="GO:0004638">
    <property type="term" value="F:phosphoribosylaminoimidazole carboxylase activity"/>
    <property type="evidence" value="ECO:0007669"/>
    <property type="project" value="UniProtKB-UniRule"/>
</dbReference>
<evidence type="ECO:0000313" key="15">
    <source>
        <dbReference type="Proteomes" id="UP001302676"/>
    </source>
</evidence>
<reference evidence="14" key="2">
    <citation type="submission" date="2023-05" db="EMBL/GenBank/DDBJ databases">
        <authorList>
            <consortium name="Lawrence Berkeley National Laboratory"/>
            <person name="Steindorff A."/>
            <person name="Hensen N."/>
            <person name="Bonometti L."/>
            <person name="Westerberg I."/>
            <person name="Brannstrom I.O."/>
            <person name="Guillou S."/>
            <person name="Cros-Aarteil S."/>
            <person name="Calhoun S."/>
            <person name="Haridas S."/>
            <person name="Kuo A."/>
            <person name="Mondo S."/>
            <person name="Pangilinan J."/>
            <person name="Riley R."/>
            <person name="Labutti K."/>
            <person name="Andreopoulos B."/>
            <person name="Lipzen A."/>
            <person name="Chen C."/>
            <person name="Yanf M."/>
            <person name="Daum C."/>
            <person name="Ng V."/>
            <person name="Clum A."/>
            <person name="Ohm R."/>
            <person name="Martin F."/>
            <person name="Silar P."/>
            <person name="Natvig D."/>
            <person name="Lalanne C."/>
            <person name="Gautier V."/>
            <person name="Ament-Velasquez S.L."/>
            <person name="Kruys A."/>
            <person name="Hutchinson M.I."/>
            <person name="Powell A.J."/>
            <person name="Barry K."/>
            <person name="Miller A.N."/>
            <person name="Grigoriev I.V."/>
            <person name="Debuchy R."/>
            <person name="Gladieux P."/>
            <person name="Thoren M.H."/>
            <person name="Johannesson H."/>
        </authorList>
    </citation>
    <scope>NUCLEOTIDE SEQUENCE</scope>
    <source>
        <strain evidence="14">CBS 141.50</strain>
    </source>
</reference>
<sequence length="617" mass="66798">MTDNRNPVIGLLGGGQLGRMLCEAANPVGIDIAILDEDNSPAKQAHNTNRHVTGSFKDPSRIRELAAQSDVLSVEIEHVETEVLEDIEKNGVEVKLVDGSTKTHKPPVHPSWRTLRLIQDKYLQKEHFRASGKNIPIAEQVAIEPGPAALESLKQAAARFGLPLMLKARKGSYDGRGNFKVSSEADFEAAIQALGGLSLYAEKWAPFVKELAVMVIRTEDGNGKLKSCVAYPAVETIHEDSICTKVFMPPRGVSDAVCEAARNLATEVIGTLWGRGVFAVEMFLLQDDSLMVNEVAPRPHNSGHYTIEAVPQMSQYKAQLHAVLDLPIPKKLIPRVSSSIMLNVLGGATPDAHLELADLARSTLDEDMDVYLHLYNKASKPSRKIGHITLTSNSSIQDLEVKAKPLIDLVNKIRHDRISASAETLRPKQEPTVSQPKSAPASSSDSPLVLITMGSDSDLPVLKAGLDILREFGVPFALDITSAHRTPKYMMRVADEAASRGIKAIIAAAGGAAHLPGMLASETPLPVIGVPVKATHLDGMDSLLSIVQMPRGVPTATVGINNSTNAALLAIRILGSFLPEYQEKMKRYQTEMEDQVIVKGNKLREVGDVEYLAAKAK</sequence>
<dbReference type="HAMAP" id="MF_01929">
    <property type="entry name" value="PurE_classI"/>
    <property type="match status" value="1"/>
</dbReference>
<evidence type="ECO:0000259" key="13">
    <source>
        <dbReference type="PROSITE" id="PS50975"/>
    </source>
</evidence>
<keyword evidence="9 11" id="KW-0067">ATP-binding</keyword>
<dbReference type="InterPro" id="IPR011054">
    <property type="entry name" value="Rudment_hybrid_motif"/>
</dbReference>
<evidence type="ECO:0000256" key="9">
    <source>
        <dbReference type="ARBA" id="ARBA00022840"/>
    </source>
</evidence>
<evidence type="ECO:0000256" key="4">
    <source>
        <dbReference type="ARBA" id="ARBA00012329"/>
    </source>
</evidence>
<evidence type="ECO:0000256" key="8">
    <source>
        <dbReference type="ARBA" id="ARBA00022793"/>
    </source>
</evidence>
<dbReference type="GO" id="GO:0046872">
    <property type="term" value="F:metal ion binding"/>
    <property type="evidence" value="ECO:0007669"/>
    <property type="project" value="InterPro"/>
</dbReference>
<dbReference type="NCBIfam" id="TIGR01161">
    <property type="entry name" value="purK"/>
    <property type="match status" value="1"/>
</dbReference>
<keyword evidence="7 11" id="KW-0658">Purine biosynthesis</keyword>
<evidence type="ECO:0000313" key="14">
    <source>
        <dbReference type="EMBL" id="KAK4141575.1"/>
    </source>
</evidence>
<evidence type="ECO:0000256" key="7">
    <source>
        <dbReference type="ARBA" id="ARBA00022755"/>
    </source>
</evidence>
<evidence type="ECO:0000256" key="11">
    <source>
        <dbReference type="PIRNR" id="PIRNR001340"/>
    </source>
</evidence>
<evidence type="ECO:0000256" key="12">
    <source>
        <dbReference type="SAM" id="MobiDB-lite"/>
    </source>
</evidence>
<evidence type="ECO:0000256" key="1">
    <source>
        <dbReference type="ARBA" id="ARBA00001244"/>
    </source>
</evidence>
<comment type="catalytic activity">
    <reaction evidence="1 11">
        <text>5-amino-1-(5-phospho-D-ribosyl)imidazole-4-carboxylate + H(+) = 5-amino-1-(5-phospho-beta-D-ribosyl)imidazole + CO2</text>
        <dbReference type="Rhea" id="RHEA:10792"/>
        <dbReference type="ChEBI" id="CHEBI:15378"/>
        <dbReference type="ChEBI" id="CHEBI:16526"/>
        <dbReference type="ChEBI" id="CHEBI:77657"/>
        <dbReference type="ChEBI" id="CHEBI:137981"/>
        <dbReference type="EC" id="4.1.1.21"/>
    </reaction>
</comment>
<dbReference type="InterPro" id="IPR013815">
    <property type="entry name" value="ATP_grasp_subdomain_1"/>
</dbReference>
<dbReference type="AlphaFoldDB" id="A0AAN6ZJI3"/>
<dbReference type="Gene3D" id="3.40.50.1970">
    <property type="match status" value="1"/>
</dbReference>
<comment type="similarity">
    <text evidence="3 11">In the C-terminal section; belongs to the AIR carboxylase family. Class I subfamily.</text>
</comment>
<comment type="pathway">
    <text evidence="2 11">Purine metabolism; IMP biosynthesis via de novo pathway; 5-amino-1-(5-phospho-D-ribosyl)imidazole-4-carboxylate from 5-amino-1-(5-phospho-D-ribosyl)imidazole (carboxylase route): step 1/1.</text>
</comment>
<protein>
    <recommendedName>
        <fullName evidence="5 11">Phosphoribosylaminoimidazole carboxylase</fullName>
        <ecNumber evidence="4 11">4.1.1.21</ecNumber>
    </recommendedName>
</protein>
<dbReference type="SUPFAM" id="SSF52255">
    <property type="entry name" value="N5-CAIR mutase (phosphoribosylaminoimidazole carboxylase, PurE)"/>
    <property type="match status" value="1"/>
</dbReference>
<dbReference type="SUPFAM" id="SSF56059">
    <property type="entry name" value="Glutathione synthetase ATP-binding domain-like"/>
    <property type="match status" value="1"/>
</dbReference>
<dbReference type="Gene3D" id="3.30.470.20">
    <property type="entry name" value="ATP-grasp fold, B domain"/>
    <property type="match status" value="1"/>
</dbReference>
<dbReference type="GO" id="GO:0006189">
    <property type="term" value="P:'de novo' IMP biosynthetic process"/>
    <property type="evidence" value="ECO:0007669"/>
    <property type="project" value="UniProtKB-UniRule"/>
</dbReference>
<dbReference type="HAMAP" id="MF_01928">
    <property type="entry name" value="PurK"/>
    <property type="match status" value="1"/>
</dbReference>
<dbReference type="InterPro" id="IPR005875">
    <property type="entry name" value="PurK"/>
</dbReference>
<dbReference type="InterPro" id="IPR016185">
    <property type="entry name" value="PreATP-grasp_dom_sf"/>
</dbReference>
<dbReference type="Gene3D" id="3.40.50.20">
    <property type="match status" value="1"/>
</dbReference>
<evidence type="ECO:0000256" key="5">
    <source>
        <dbReference type="ARBA" id="ARBA00021059"/>
    </source>
</evidence>
<dbReference type="Pfam" id="PF02222">
    <property type="entry name" value="ATP-grasp"/>
    <property type="match status" value="1"/>
</dbReference>
<dbReference type="SUPFAM" id="SSF51246">
    <property type="entry name" value="Rudiment single hybrid motif"/>
    <property type="match status" value="1"/>
</dbReference>